<dbReference type="Pfam" id="PF01741">
    <property type="entry name" value="MscL"/>
    <property type="match status" value="1"/>
</dbReference>
<comment type="function">
    <text evidence="10">Channel that opens in response to stretch forces in the membrane lipid bilayer. May participate in the regulation of osmotic pressure changes within the cell.</text>
</comment>
<evidence type="ECO:0000256" key="6">
    <source>
        <dbReference type="ARBA" id="ARBA00022989"/>
    </source>
</evidence>
<gene>
    <name evidence="10 12" type="primary">mscL</name>
    <name evidence="11" type="ORF">HNQ46_002009</name>
    <name evidence="12" type="ORF">HXM90_04015</name>
</gene>
<dbReference type="EMBL" id="JACHHH010000011">
    <property type="protein sequence ID" value="MBB6042014.1"/>
    <property type="molecule type" value="Genomic_DNA"/>
</dbReference>
<evidence type="ECO:0000256" key="4">
    <source>
        <dbReference type="ARBA" id="ARBA00022475"/>
    </source>
</evidence>
<dbReference type="GO" id="GO:0005886">
    <property type="term" value="C:plasma membrane"/>
    <property type="evidence" value="ECO:0007669"/>
    <property type="project" value="UniProtKB-SubCell"/>
</dbReference>
<dbReference type="PANTHER" id="PTHR30266:SF2">
    <property type="entry name" value="LARGE-CONDUCTANCE MECHANOSENSITIVE CHANNEL"/>
    <property type="match status" value="1"/>
</dbReference>
<dbReference type="AlphaFoldDB" id="A0A7W9SH01"/>
<keyword evidence="7 10" id="KW-0406">Ion transport</keyword>
<dbReference type="HAMAP" id="MF_00115">
    <property type="entry name" value="MscL"/>
    <property type="match status" value="1"/>
</dbReference>
<evidence type="ECO:0000313" key="13">
    <source>
        <dbReference type="Proteomes" id="UP000522163"/>
    </source>
</evidence>
<dbReference type="GO" id="GO:0008381">
    <property type="term" value="F:mechanosensitive monoatomic ion channel activity"/>
    <property type="evidence" value="ECO:0007669"/>
    <property type="project" value="UniProtKB-UniRule"/>
</dbReference>
<organism evidence="11 13">
    <name type="scientific">Oribacterium sinus</name>
    <dbReference type="NCBI Taxonomy" id="237576"/>
    <lineage>
        <taxon>Bacteria</taxon>
        <taxon>Bacillati</taxon>
        <taxon>Bacillota</taxon>
        <taxon>Clostridia</taxon>
        <taxon>Lachnospirales</taxon>
        <taxon>Lachnospiraceae</taxon>
        <taxon>Oribacterium</taxon>
    </lineage>
</organism>
<dbReference type="InterPro" id="IPR036019">
    <property type="entry name" value="MscL_channel"/>
</dbReference>
<dbReference type="NCBIfam" id="TIGR00220">
    <property type="entry name" value="mscL"/>
    <property type="match status" value="1"/>
</dbReference>
<dbReference type="PRINTS" id="PR01264">
    <property type="entry name" value="MECHCHANNEL"/>
</dbReference>
<accession>A0A7W9SH01</accession>
<evidence type="ECO:0000256" key="9">
    <source>
        <dbReference type="ARBA" id="ARBA00023303"/>
    </source>
</evidence>
<protein>
    <recommendedName>
        <fullName evidence="10">Large-conductance mechanosensitive channel</fullName>
    </recommendedName>
</protein>
<dbReference type="SUPFAM" id="SSF81330">
    <property type="entry name" value="Gated mechanosensitive channel"/>
    <property type="match status" value="1"/>
</dbReference>
<evidence type="ECO:0000313" key="12">
    <source>
        <dbReference type="EMBL" id="MBF1272572.1"/>
    </source>
</evidence>
<evidence type="ECO:0000256" key="5">
    <source>
        <dbReference type="ARBA" id="ARBA00022692"/>
    </source>
</evidence>
<dbReference type="Proteomes" id="UP000522163">
    <property type="component" value="Unassembled WGS sequence"/>
</dbReference>
<dbReference type="PANTHER" id="PTHR30266">
    <property type="entry name" value="MECHANOSENSITIVE CHANNEL MSCL"/>
    <property type="match status" value="1"/>
</dbReference>
<keyword evidence="3 10" id="KW-0813">Transport</keyword>
<evidence type="ECO:0000256" key="1">
    <source>
        <dbReference type="ARBA" id="ARBA00004651"/>
    </source>
</evidence>
<keyword evidence="4 10" id="KW-1003">Cell membrane</keyword>
<dbReference type="GeneID" id="85015532"/>
<reference evidence="12" key="1">
    <citation type="submission" date="2020-04" db="EMBL/GenBank/DDBJ databases">
        <title>Deep metagenomics examines the oral microbiome during advanced dental caries in children, revealing novel taxa and co-occurrences with host molecules.</title>
        <authorList>
            <person name="Baker J.L."/>
            <person name="Morton J.T."/>
            <person name="Dinis M."/>
            <person name="Alvarez R."/>
            <person name="Tran N.C."/>
            <person name="Knight R."/>
            <person name="Edlund A."/>
        </authorList>
    </citation>
    <scope>NUCLEOTIDE SEQUENCE</scope>
    <source>
        <strain evidence="12">JCVI_38_bin.19</strain>
    </source>
</reference>
<dbReference type="Proteomes" id="UP000775770">
    <property type="component" value="Unassembled WGS sequence"/>
</dbReference>
<evidence type="ECO:0000256" key="8">
    <source>
        <dbReference type="ARBA" id="ARBA00023136"/>
    </source>
</evidence>
<comment type="caution">
    <text evidence="11">The sequence shown here is derived from an EMBL/GenBank/DDBJ whole genome shotgun (WGS) entry which is preliminary data.</text>
</comment>
<evidence type="ECO:0000256" key="2">
    <source>
        <dbReference type="ARBA" id="ARBA00007254"/>
    </source>
</evidence>
<feature type="transmembrane region" description="Helical" evidence="10">
    <location>
        <begin position="20"/>
        <end position="38"/>
    </location>
</feature>
<dbReference type="InterPro" id="IPR037673">
    <property type="entry name" value="MSC/AndL"/>
</dbReference>
<dbReference type="Gene3D" id="1.10.1200.120">
    <property type="entry name" value="Large-conductance mechanosensitive channel, MscL, domain 1"/>
    <property type="match status" value="1"/>
</dbReference>
<dbReference type="NCBIfam" id="NF010557">
    <property type="entry name" value="PRK13952.1"/>
    <property type="match status" value="1"/>
</dbReference>
<keyword evidence="5 10" id="KW-0812">Transmembrane</keyword>
<dbReference type="PROSITE" id="PS01327">
    <property type="entry name" value="MSCL"/>
    <property type="match status" value="1"/>
</dbReference>
<proteinExistence type="inferred from homology"/>
<comment type="subunit">
    <text evidence="10">Homopentamer.</text>
</comment>
<evidence type="ECO:0000256" key="10">
    <source>
        <dbReference type="HAMAP-Rule" id="MF_00115"/>
    </source>
</evidence>
<name>A0A7W9SH01_9FIRM</name>
<reference evidence="11 13" key="2">
    <citation type="submission" date="2020-08" db="EMBL/GenBank/DDBJ databases">
        <title>Genomic Encyclopedia of Type Strains, Phase IV (KMG-IV): sequencing the most valuable type-strain genomes for metagenomic binning, comparative biology and taxonomic classification.</title>
        <authorList>
            <person name="Goeker M."/>
        </authorList>
    </citation>
    <scope>NUCLEOTIDE SEQUENCE [LARGE SCALE GENOMIC DNA]</scope>
    <source>
        <strain evidence="11 13">DSM 17245</strain>
    </source>
</reference>
<evidence type="ECO:0000256" key="7">
    <source>
        <dbReference type="ARBA" id="ARBA00023065"/>
    </source>
</evidence>
<keyword evidence="8 10" id="KW-0472">Membrane</keyword>
<keyword evidence="9 10" id="KW-0407">Ion channel</keyword>
<keyword evidence="6 10" id="KW-1133">Transmembrane helix</keyword>
<dbReference type="EMBL" id="JABZRA010000040">
    <property type="protein sequence ID" value="MBF1272572.1"/>
    <property type="molecule type" value="Genomic_DNA"/>
</dbReference>
<sequence length="151" mass="16514">MKGFLKEFKEFALKGNMIDLAVGMIIGAAFTALVNKLVSDLIMPLISLITGKIDFENMFIPLAGQTTKVYTEAVEQGAVLAYGSFITAVINFLIMAFVVFVFVKQMNKLKKAEPEAAPTEKECEYCKTMIPIAATRCPHCTSKLAGYAESV</sequence>
<dbReference type="InterPro" id="IPR001185">
    <property type="entry name" value="MS_channel"/>
</dbReference>
<evidence type="ECO:0000313" key="11">
    <source>
        <dbReference type="EMBL" id="MBB6042014.1"/>
    </source>
</evidence>
<dbReference type="InterPro" id="IPR019823">
    <property type="entry name" value="Mechanosensitive_channel_CS"/>
</dbReference>
<feature type="transmembrane region" description="Helical" evidence="10">
    <location>
        <begin position="79"/>
        <end position="103"/>
    </location>
</feature>
<evidence type="ECO:0000256" key="3">
    <source>
        <dbReference type="ARBA" id="ARBA00022448"/>
    </source>
</evidence>
<dbReference type="RefSeq" id="WP_183684541.1">
    <property type="nucleotide sequence ID" value="NZ_CAUQVT010000090.1"/>
</dbReference>
<comment type="subcellular location">
    <subcellularLocation>
        <location evidence="1 10">Cell membrane</location>
        <topology evidence="1 10">Multi-pass membrane protein</topology>
    </subcellularLocation>
</comment>
<comment type="similarity">
    <text evidence="2 10">Belongs to the MscL family.</text>
</comment>